<comment type="caution">
    <text evidence="1">The sequence shown here is derived from an EMBL/GenBank/DDBJ whole genome shotgun (WGS) entry which is preliminary data.</text>
</comment>
<dbReference type="Proteomes" id="UP001350005">
    <property type="component" value="Unassembled WGS sequence"/>
</dbReference>
<sequence>MTEFVDNQYNNELDYQTCFLNCVHYADFLRKPLTLGMFVPVDSLGNVLKNPHARDEDAGTEKEELQIEFNNALEKVLFKGFKIAWDGEAIISICLDDLNLAFDKITLKSGINYTIEHLCQYKLQFTPSALKQFSS</sequence>
<dbReference type="RefSeq" id="WP_330937437.1">
    <property type="nucleotide sequence ID" value="NZ_JAZGJU010000040.1"/>
</dbReference>
<accession>A0ABU7R2Z0</accession>
<reference evidence="1 2" key="1">
    <citation type="submission" date="2024-01" db="EMBL/GenBank/DDBJ databases">
        <title>Whole genome of Chryseobacterium arthrosphaerae NNCa 2741.</title>
        <authorList>
            <person name="Boriskina E.V."/>
            <person name="Gordinskaya N.A."/>
            <person name="Kropotov V.S."/>
            <person name="Alekseeva A.E."/>
            <person name="Makhova M.A."/>
            <person name="Kryazhev D.V."/>
            <person name="Shkurkina I.S."/>
        </authorList>
    </citation>
    <scope>NUCLEOTIDE SEQUENCE [LARGE SCALE GENOMIC DNA]</scope>
    <source>
        <strain evidence="1 2">NNCa 2741</strain>
    </source>
</reference>
<name>A0ABU7R2Z0_9FLAO</name>
<evidence type="ECO:0000313" key="2">
    <source>
        <dbReference type="Proteomes" id="UP001350005"/>
    </source>
</evidence>
<evidence type="ECO:0000313" key="1">
    <source>
        <dbReference type="EMBL" id="MEE6129129.1"/>
    </source>
</evidence>
<organism evidence="1 2">
    <name type="scientific">Chryseobacterium arthrosphaerae</name>
    <dbReference type="NCBI Taxonomy" id="651561"/>
    <lineage>
        <taxon>Bacteria</taxon>
        <taxon>Pseudomonadati</taxon>
        <taxon>Bacteroidota</taxon>
        <taxon>Flavobacteriia</taxon>
        <taxon>Flavobacteriales</taxon>
        <taxon>Weeksellaceae</taxon>
        <taxon>Chryseobacterium group</taxon>
        <taxon>Chryseobacterium</taxon>
    </lineage>
</organism>
<gene>
    <name evidence="1" type="ORF">V2E39_17140</name>
</gene>
<dbReference type="EMBL" id="JAZGJU010000040">
    <property type="protein sequence ID" value="MEE6129129.1"/>
    <property type="molecule type" value="Genomic_DNA"/>
</dbReference>
<keyword evidence="2" id="KW-1185">Reference proteome</keyword>
<proteinExistence type="predicted"/>
<protein>
    <submittedName>
        <fullName evidence="1">Uncharacterized protein</fullName>
    </submittedName>
</protein>